<dbReference type="PANTHER" id="PTHR33164:SF58">
    <property type="entry name" value="DNA-BINDING TRANSCRIPTIONAL REPRESSOR SCOC"/>
    <property type="match status" value="1"/>
</dbReference>
<feature type="domain" description="HTH marR-type" evidence="2">
    <location>
        <begin position="1"/>
        <end position="139"/>
    </location>
</feature>
<dbReference type="SUPFAM" id="SSF46785">
    <property type="entry name" value="Winged helix' DNA-binding domain"/>
    <property type="match status" value="1"/>
</dbReference>
<dbReference type="GO" id="GO:0006950">
    <property type="term" value="P:response to stress"/>
    <property type="evidence" value="ECO:0007669"/>
    <property type="project" value="TreeGrafter"/>
</dbReference>
<dbReference type="Gene3D" id="1.10.10.10">
    <property type="entry name" value="Winged helix-like DNA-binding domain superfamily/Winged helix DNA-binding domain"/>
    <property type="match status" value="1"/>
</dbReference>
<dbReference type="Proteomes" id="UP000249890">
    <property type="component" value="Chromosome"/>
</dbReference>
<gene>
    <name evidence="3" type="ORF">B9T62_36530</name>
</gene>
<dbReference type="InterPro" id="IPR036388">
    <property type="entry name" value="WH-like_DNA-bd_sf"/>
</dbReference>
<dbReference type="EMBL" id="CP021780">
    <property type="protein sequence ID" value="ASA25756.1"/>
    <property type="molecule type" value="Genomic_DNA"/>
</dbReference>
<proteinExistence type="predicted"/>
<keyword evidence="1" id="KW-0238">DNA-binding</keyword>
<dbReference type="GO" id="GO:0003677">
    <property type="term" value="F:DNA binding"/>
    <property type="evidence" value="ECO:0007669"/>
    <property type="project" value="UniProtKB-KW"/>
</dbReference>
<dbReference type="InterPro" id="IPR036390">
    <property type="entry name" value="WH_DNA-bd_sf"/>
</dbReference>
<keyword evidence="4" id="KW-1185">Reference proteome</keyword>
<dbReference type="InterPro" id="IPR000835">
    <property type="entry name" value="HTH_MarR-typ"/>
</dbReference>
<evidence type="ECO:0000313" key="4">
    <source>
        <dbReference type="Proteomes" id="UP000249890"/>
    </source>
</evidence>
<name>A0A2Z2KG79_9BACL</name>
<evidence type="ECO:0000259" key="2">
    <source>
        <dbReference type="PROSITE" id="PS50995"/>
    </source>
</evidence>
<dbReference type="OrthoDB" id="1644269at2"/>
<accession>A0A2Z2KG79</accession>
<dbReference type="InterPro" id="IPR039422">
    <property type="entry name" value="MarR/SlyA-like"/>
</dbReference>
<sequence>MNDIKDKGFIFGSIFTLSNKLQVLGDKFDRNLTVKQWLLLAGIYKSRNEMPTISEVAGIIGNSRQNVKKMVLILEKEGFVAIENDSNDARVQKIMLTKKCLDYMLQREKKELEFLEHLFEGFEPTELQEMVRSISKLEKNIIGMARLYHHEEKE</sequence>
<dbReference type="RefSeq" id="WP_087919717.1">
    <property type="nucleotide sequence ID" value="NZ_CP021780.1"/>
</dbReference>
<organism evidence="3 4">
    <name type="scientific">Paenibacillus donghaensis</name>
    <dbReference type="NCBI Taxonomy" id="414771"/>
    <lineage>
        <taxon>Bacteria</taxon>
        <taxon>Bacillati</taxon>
        <taxon>Bacillota</taxon>
        <taxon>Bacilli</taxon>
        <taxon>Bacillales</taxon>
        <taxon>Paenibacillaceae</taxon>
        <taxon>Paenibacillus</taxon>
    </lineage>
</organism>
<protein>
    <submittedName>
        <fullName evidence="3">MarR family transcriptional regulator</fullName>
    </submittedName>
</protein>
<dbReference type="GO" id="GO:0003700">
    <property type="term" value="F:DNA-binding transcription factor activity"/>
    <property type="evidence" value="ECO:0007669"/>
    <property type="project" value="InterPro"/>
</dbReference>
<dbReference type="SMART" id="SM00347">
    <property type="entry name" value="HTH_MARR"/>
    <property type="match status" value="1"/>
</dbReference>
<dbReference type="PROSITE" id="PS50995">
    <property type="entry name" value="HTH_MARR_2"/>
    <property type="match status" value="1"/>
</dbReference>
<reference evidence="3 4" key="1">
    <citation type="submission" date="2017-06" db="EMBL/GenBank/DDBJ databases">
        <title>Complete genome sequence of Paenibacillus donghaensis KCTC 13049T isolated from East Sea sediment, South Korea.</title>
        <authorList>
            <person name="Jung B.K."/>
            <person name="Hong S.-J."/>
            <person name="Shin J.-H."/>
        </authorList>
    </citation>
    <scope>NUCLEOTIDE SEQUENCE [LARGE SCALE GENOMIC DNA]</scope>
    <source>
        <strain evidence="3 4">KCTC 13049</strain>
    </source>
</reference>
<evidence type="ECO:0000313" key="3">
    <source>
        <dbReference type="EMBL" id="ASA25756.1"/>
    </source>
</evidence>
<dbReference type="KEGG" id="pdh:B9T62_36530"/>
<evidence type="ECO:0000256" key="1">
    <source>
        <dbReference type="ARBA" id="ARBA00023125"/>
    </source>
</evidence>
<dbReference type="PANTHER" id="PTHR33164">
    <property type="entry name" value="TRANSCRIPTIONAL REGULATOR, MARR FAMILY"/>
    <property type="match status" value="1"/>
</dbReference>
<dbReference type="AlphaFoldDB" id="A0A2Z2KG79"/>